<sequence>MPAHADLSSPAVTVARADVTDPDEVARAVEGCAAVVSAVTPASSPEELARMDPDPGYFGRAAAALLAARPPRLVVIGLFATLERPGGGLVLDDPASFPPPLRPFALSHLAGVRRLQAAGAGVDWAVLTPTAAQLSYPDLAAAVLEEIERPAVHRAVAAVA</sequence>
<dbReference type="Gene3D" id="3.40.50.720">
    <property type="entry name" value="NAD(P)-binding Rossmann-like Domain"/>
    <property type="match status" value="1"/>
</dbReference>
<name>A0ABP8DSZ1_9ACTN</name>
<dbReference type="Proteomes" id="UP001500620">
    <property type="component" value="Unassembled WGS sequence"/>
</dbReference>
<organism evidence="2 3">
    <name type="scientific">Dactylosporangium darangshiense</name>
    <dbReference type="NCBI Taxonomy" id="579108"/>
    <lineage>
        <taxon>Bacteria</taxon>
        <taxon>Bacillati</taxon>
        <taxon>Actinomycetota</taxon>
        <taxon>Actinomycetes</taxon>
        <taxon>Micromonosporales</taxon>
        <taxon>Micromonosporaceae</taxon>
        <taxon>Dactylosporangium</taxon>
    </lineage>
</organism>
<dbReference type="SUPFAM" id="SSF51735">
    <property type="entry name" value="NAD(P)-binding Rossmann-fold domains"/>
    <property type="match status" value="1"/>
</dbReference>
<dbReference type="InterPro" id="IPR036291">
    <property type="entry name" value="NAD(P)-bd_dom_sf"/>
</dbReference>
<dbReference type="EMBL" id="BAABAT010000060">
    <property type="protein sequence ID" value="GAA4263061.1"/>
    <property type="molecule type" value="Genomic_DNA"/>
</dbReference>
<proteinExistence type="predicted"/>
<protein>
    <recommendedName>
        <fullName evidence="1">NAD(P)-binding domain-containing protein</fullName>
    </recommendedName>
</protein>
<accession>A0ABP8DSZ1</accession>
<reference evidence="3" key="1">
    <citation type="journal article" date="2019" name="Int. J. Syst. Evol. Microbiol.">
        <title>The Global Catalogue of Microorganisms (GCM) 10K type strain sequencing project: providing services to taxonomists for standard genome sequencing and annotation.</title>
        <authorList>
            <consortium name="The Broad Institute Genomics Platform"/>
            <consortium name="The Broad Institute Genome Sequencing Center for Infectious Disease"/>
            <person name="Wu L."/>
            <person name="Ma J."/>
        </authorList>
    </citation>
    <scope>NUCLEOTIDE SEQUENCE [LARGE SCALE GENOMIC DNA]</scope>
    <source>
        <strain evidence="3">JCM 17441</strain>
    </source>
</reference>
<dbReference type="InterPro" id="IPR016040">
    <property type="entry name" value="NAD(P)-bd_dom"/>
</dbReference>
<comment type="caution">
    <text evidence="2">The sequence shown here is derived from an EMBL/GenBank/DDBJ whole genome shotgun (WGS) entry which is preliminary data.</text>
</comment>
<evidence type="ECO:0000259" key="1">
    <source>
        <dbReference type="Pfam" id="PF13460"/>
    </source>
</evidence>
<dbReference type="Pfam" id="PF13460">
    <property type="entry name" value="NAD_binding_10"/>
    <property type="match status" value="1"/>
</dbReference>
<keyword evidence="3" id="KW-1185">Reference proteome</keyword>
<evidence type="ECO:0000313" key="2">
    <source>
        <dbReference type="EMBL" id="GAA4263061.1"/>
    </source>
</evidence>
<feature type="domain" description="NAD(P)-binding" evidence="1">
    <location>
        <begin position="6"/>
        <end position="131"/>
    </location>
</feature>
<evidence type="ECO:0000313" key="3">
    <source>
        <dbReference type="Proteomes" id="UP001500620"/>
    </source>
</evidence>
<gene>
    <name evidence="2" type="ORF">GCM10022255_104190</name>
</gene>